<evidence type="ECO:0000313" key="2">
    <source>
        <dbReference type="Proteomes" id="UP000237347"/>
    </source>
</evidence>
<evidence type="ECO:0000313" key="1">
    <source>
        <dbReference type="EMBL" id="KAK7824048.1"/>
    </source>
</evidence>
<dbReference type="AlphaFoldDB" id="A0AAW0JBP0"/>
<sequence>MGRRNPRQFHFSSFSHLQIPLMLHR</sequence>
<reference evidence="1 2" key="1">
    <citation type="journal article" date="2018" name="Sci. Data">
        <title>The draft genome sequence of cork oak.</title>
        <authorList>
            <person name="Ramos A.M."/>
            <person name="Usie A."/>
            <person name="Barbosa P."/>
            <person name="Barros P.M."/>
            <person name="Capote T."/>
            <person name="Chaves I."/>
            <person name="Simoes F."/>
            <person name="Abreu I."/>
            <person name="Carrasquinho I."/>
            <person name="Faro C."/>
            <person name="Guimaraes J.B."/>
            <person name="Mendonca D."/>
            <person name="Nobrega F."/>
            <person name="Rodrigues L."/>
            <person name="Saibo N.J.M."/>
            <person name="Varela M.C."/>
            <person name="Egas C."/>
            <person name="Matos J."/>
            <person name="Miguel C.M."/>
            <person name="Oliveira M.M."/>
            <person name="Ricardo C.P."/>
            <person name="Goncalves S."/>
        </authorList>
    </citation>
    <scope>NUCLEOTIDE SEQUENCE [LARGE SCALE GENOMIC DNA]</scope>
    <source>
        <strain evidence="2">cv. HL8</strain>
    </source>
</reference>
<name>A0AAW0JBP0_QUESU</name>
<protein>
    <submittedName>
        <fullName evidence="1">Uncharacterized protein</fullName>
    </submittedName>
</protein>
<keyword evidence="2" id="KW-1185">Reference proteome</keyword>
<dbReference type="EMBL" id="PKMF04000614">
    <property type="protein sequence ID" value="KAK7824048.1"/>
    <property type="molecule type" value="Genomic_DNA"/>
</dbReference>
<comment type="caution">
    <text evidence="1">The sequence shown here is derived from an EMBL/GenBank/DDBJ whole genome shotgun (WGS) entry which is preliminary data.</text>
</comment>
<dbReference type="Proteomes" id="UP000237347">
    <property type="component" value="Unassembled WGS sequence"/>
</dbReference>
<proteinExistence type="predicted"/>
<gene>
    <name evidence="1" type="ORF">CFP56_034892</name>
</gene>
<organism evidence="1 2">
    <name type="scientific">Quercus suber</name>
    <name type="common">Cork oak</name>
    <dbReference type="NCBI Taxonomy" id="58331"/>
    <lineage>
        <taxon>Eukaryota</taxon>
        <taxon>Viridiplantae</taxon>
        <taxon>Streptophyta</taxon>
        <taxon>Embryophyta</taxon>
        <taxon>Tracheophyta</taxon>
        <taxon>Spermatophyta</taxon>
        <taxon>Magnoliopsida</taxon>
        <taxon>eudicotyledons</taxon>
        <taxon>Gunneridae</taxon>
        <taxon>Pentapetalae</taxon>
        <taxon>rosids</taxon>
        <taxon>fabids</taxon>
        <taxon>Fagales</taxon>
        <taxon>Fagaceae</taxon>
        <taxon>Quercus</taxon>
    </lineage>
</organism>
<accession>A0AAW0JBP0</accession>